<dbReference type="Gene3D" id="2.60.200.20">
    <property type="match status" value="2"/>
</dbReference>
<gene>
    <name evidence="4" type="ORF">HG543_39170</name>
</gene>
<accession>A0A848LSA8</accession>
<dbReference type="AlphaFoldDB" id="A0A848LSA8"/>
<sequence length="604" mass="65128">MLKLIIEDDEGRKTVVPFVRDEITIGRQEGNTIRLTERNVSRRHARLVRLNGHVVVEDLGSYNGTRINGERIAGQSPLKEGDLIQIGDYDLALQAEGAVSAAAPAGPITTKVPARRPEMAKTEPALEAISGQGQEEEEDTSDDRASEEDSDGDEHDHTPPPSADVRRHSTSIIRMDQVEADRPRKVVDVPAEDAPRLVVLTPDELRGQEFACVRTELRIGRTDDNDITLDHRSLSRTHAKLVREETGEWRVIDMQSANGLTVNGESYAQATLGSGDILELGHVKLRFLNAGDAADDVQEEAGGGSRSKLPLVVVLAALLLGGGATAFYFLRMQPGATPGPAVAQPTEPAPEEPTAEPAKPSSGGEAVVRGSGALDVPKPPEVAAPPAVTPPNPELVKLGQQAIAARKFAEAEKHLTQATDSEGKYPAEVERLLTQAQAERLMEQKLADARAALGANKLDEAETLLRESDGTNAFGKERSELLAQLTEARKKAEAAAAAPPAAQNTVPANAAAPAEDPRVAEALAKGKAMRTTQPTQAIRHLNECIKLAPTNIECRLYLGSAYAFAEDWDKALPHFERFLELAPADHPRRESVIKLIKEYTPRPK</sequence>
<dbReference type="Gene3D" id="1.25.40.10">
    <property type="entry name" value="Tetratricopeptide repeat domain"/>
    <property type="match status" value="1"/>
</dbReference>
<dbReference type="SUPFAM" id="SSF48452">
    <property type="entry name" value="TPR-like"/>
    <property type="match status" value="1"/>
</dbReference>
<evidence type="ECO:0000256" key="1">
    <source>
        <dbReference type="PROSITE-ProRule" id="PRU00339"/>
    </source>
</evidence>
<dbReference type="CDD" id="cd00060">
    <property type="entry name" value="FHA"/>
    <property type="match status" value="2"/>
</dbReference>
<dbReference type="Proteomes" id="UP000518300">
    <property type="component" value="Unassembled WGS sequence"/>
</dbReference>
<keyword evidence="1" id="KW-0802">TPR repeat</keyword>
<dbReference type="InterPro" id="IPR008984">
    <property type="entry name" value="SMAD_FHA_dom_sf"/>
</dbReference>
<dbReference type="InterPro" id="IPR019734">
    <property type="entry name" value="TPR_rpt"/>
</dbReference>
<protein>
    <submittedName>
        <fullName evidence="4">FHA domain-containing protein</fullName>
    </submittedName>
</protein>
<feature type="region of interest" description="Disordered" evidence="2">
    <location>
        <begin position="126"/>
        <end position="169"/>
    </location>
</feature>
<dbReference type="Pfam" id="PF00498">
    <property type="entry name" value="FHA"/>
    <property type="match status" value="2"/>
</dbReference>
<feature type="region of interest" description="Disordered" evidence="2">
    <location>
        <begin position="338"/>
        <end position="394"/>
    </location>
</feature>
<feature type="compositionally biased region" description="Pro residues" evidence="2">
    <location>
        <begin position="377"/>
        <end position="393"/>
    </location>
</feature>
<keyword evidence="5" id="KW-1185">Reference proteome</keyword>
<dbReference type="PROSITE" id="PS50005">
    <property type="entry name" value="TPR"/>
    <property type="match status" value="1"/>
</dbReference>
<evidence type="ECO:0000256" key="2">
    <source>
        <dbReference type="SAM" id="MobiDB-lite"/>
    </source>
</evidence>
<dbReference type="SMART" id="SM00240">
    <property type="entry name" value="FHA"/>
    <property type="match status" value="2"/>
</dbReference>
<name>A0A848LSA8_9BACT</name>
<dbReference type="InterPro" id="IPR011990">
    <property type="entry name" value="TPR-like_helical_dom_sf"/>
</dbReference>
<organism evidence="4 5">
    <name type="scientific">Pyxidicoccus fallax</name>
    <dbReference type="NCBI Taxonomy" id="394095"/>
    <lineage>
        <taxon>Bacteria</taxon>
        <taxon>Pseudomonadati</taxon>
        <taxon>Myxococcota</taxon>
        <taxon>Myxococcia</taxon>
        <taxon>Myxococcales</taxon>
        <taxon>Cystobacterineae</taxon>
        <taxon>Myxococcaceae</taxon>
        <taxon>Pyxidicoccus</taxon>
    </lineage>
</organism>
<dbReference type="SUPFAM" id="SSF49879">
    <property type="entry name" value="SMAD/FHA domain"/>
    <property type="match status" value="2"/>
</dbReference>
<comment type="caution">
    <text evidence="4">The sequence shown here is derived from an EMBL/GenBank/DDBJ whole genome shotgun (WGS) entry which is preliminary data.</text>
</comment>
<reference evidence="4 5" key="1">
    <citation type="submission" date="2020-04" db="EMBL/GenBank/DDBJ databases">
        <title>Draft genome of Pyxidicoccus fallax type strain.</title>
        <authorList>
            <person name="Whitworth D.E."/>
        </authorList>
    </citation>
    <scope>NUCLEOTIDE SEQUENCE [LARGE SCALE GENOMIC DNA]</scope>
    <source>
        <strain evidence="4 5">DSM 14698</strain>
    </source>
</reference>
<proteinExistence type="predicted"/>
<evidence type="ECO:0000259" key="3">
    <source>
        <dbReference type="PROSITE" id="PS50006"/>
    </source>
</evidence>
<feature type="region of interest" description="Disordered" evidence="2">
    <location>
        <begin position="493"/>
        <end position="516"/>
    </location>
</feature>
<dbReference type="PROSITE" id="PS50006">
    <property type="entry name" value="FHA_DOMAIN"/>
    <property type="match status" value="2"/>
</dbReference>
<feature type="domain" description="FHA" evidence="3">
    <location>
        <begin position="23"/>
        <end position="72"/>
    </location>
</feature>
<dbReference type="EMBL" id="JABBJJ010000273">
    <property type="protein sequence ID" value="NMO20825.1"/>
    <property type="molecule type" value="Genomic_DNA"/>
</dbReference>
<evidence type="ECO:0000313" key="4">
    <source>
        <dbReference type="EMBL" id="NMO20825.1"/>
    </source>
</evidence>
<dbReference type="InterPro" id="IPR050923">
    <property type="entry name" value="Cell_Proc_Reg/RNA_Proc"/>
</dbReference>
<feature type="domain" description="FHA" evidence="3">
    <location>
        <begin position="217"/>
        <end position="267"/>
    </location>
</feature>
<dbReference type="InterPro" id="IPR000253">
    <property type="entry name" value="FHA_dom"/>
</dbReference>
<feature type="repeat" description="TPR" evidence="1">
    <location>
        <begin position="552"/>
        <end position="585"/>
    </location>
</feature>
<dbReference type="RefSeq" id="WP_169350028.1">
    <property type="nucleotide sequence ID" value="NZ_JABBJJ010000273.1"/>
</dbReference>
<dbReference type="PANTHER" id="PTHR23308">
    <property type="entry name" value="NUCLEAR INHIBITOR OF PROTEIN PHOSPHATASE-1"/>
    <property type="match status" value="1"/>
</dbReference>
<feature type="compositionally biased region" description="Low complexity" evidence="2">
    <location>
        <begin position="494"/>
        <end position="514"/>
    </location>
</feature>
<feature type="compositionally biased region" description="Acidic residues" evidence="2">
    <location>
        <begin position="134"/>
        <end position="153"/>
    </location>
</feature>
<evidence type="ECO:0000313" key="5">
    <source>
        <dbReference type="Proteomes" id="UP000518300"/>
    </source>
</evidence>